<evidence type="ECO:0000256" key="1">
    <source>
        <dbReference type="ARBA" id="ARBA00006233"/>
    </source>
</evidence>
<organism evidence="5 6">
    <name type="scientific">Pyrocoelia pectoralis</name>
    <dbReference type="NCBI Taxonomy" id="417401"/>
    <lineage>
        <taxon>Eukaryota</taxon>
        <taxon>Metazoa</taxon>
        <taxon>Ecdysozoa</taxon>
        <taxon>Arthropoda</taxon>
        <taxon>Hexapoda</taxon>
        <taxon>Insecta</taxon>
        <taxon>Pterygota</taxon>
        <taxon>Neoptera</taxon>
        <taxon>Endopterygota</taxon>
        <taxon>Coleoptera</taxon>
        <taxon>Polyphaga</taxon>
        <taxon>Elateriformia</taxon>
        <taxon>Elateroidea</taxon>
        <taxon>Lampyridae</taxon>
        <taxon>Lampyrinae</taxon>
        <taxon>Pyrocoelia</taxon>
    </lineage>
</organism>
<dbReference type="AlphaFoldDB" id="A0AAN7ZNV5"/>
<proteinExistence type="inferred from homology"/>
<dbReference type="Pfam" id="PF14542">
    <property type="entry name" value="Acetyltransf_CG"/>
    <property type="match status" value="1"/>
</dbReference>
<dbReference type="PANTHER" id="PTHR31435:SF9">
    <property type="entry name" value="PROTEIN NATD1"/>
    <property type="match status" value="1"/>
</dbReference>
<evidence type="ECO:0000313" key="5">
    <source>
        <dbReference type="EMBL" id="KAK5649372.1"/>
    </source>
</evidence>
<dbReference type="Gene3D" id="3.40.630.30">
    <property type="match status" value="1"/>
</dbReference>
<dbReference type="InterPro" id="IPR031165">
    <property type="entry name" value="GNAT_YJDJ"/>
</dbReference>
<keyword evidence="6" id="KW-1185">Reference proteome</keyword>
<gene>
    <name evidence="5" type="ORF">RI129_000401</name>
</gene>
<dbReference type="InterPro" id="IPR016181">
    <property type="entry name" value="Acyl_CoA_acyltransferase"/>
</dbReference>
<feature type="domain" description="N-acetyltransferase" evidence="4">
    <location>
        <begin position="41"/>
        <end position="129"/>
    </location>
</feature>
<sequence>MSSSYLTRYFTKMNNQLRNTTGTTTRSRDFCRSHPNLSEIHDQPEKKILSLQLDERNVGTVEYEKEGSNTYHLIHSAIPLELQGRGYGHVLAKKTFDYIAENNLRMKISCEFLQSAYEKNKYKYKQYVE</sequence>
<comment type="caution">
    <text evidence="5">The sequence shown here is derived from an EMBL/GenBank/DDBJ whole genome shotgun (WGS) entry which is preliminary data.</text>
</comment>
<comment type="similarity">
    <text evidence="1">Belongs to the NATD1 family.</text>
</comment>
<dbReference type="InterPro" id="IPR045057">
    <property type="entry name" value="Gcn5-rel_NAT"/>
</dbReference>
<reference evidence="5 6" key="1">
    <citation type="journal article" date="2024" name="Insects">
        <title>An Improved Chromosome-Level Genome Assembly of the Firefly Pyrocoelia pectoralis.</title>
        <authorList>
            <person name="Fu X."/>
            <person name="Meyer-Rochow V.B."/>
            <person name="Ballantyne L."/>
            <person name="Zhu X."/>
        </authorList>
    </citation>
    <scope>NUCLEOTIDE SEQUENCE [LARGE SCALE GENOMIC DNA]</scope>
    <source>
        <strain evidence="5">XCY_ONT2</strain>
    </source>
</reference>
<evidence type="ECO:0000256" key="2">
    <source>
        <dbReference type="ARBA" id="ARBA00020243"/>
    </source>
</evidence>
<protein>
    <recommendedName>
        <fullName evidence="2">Protein NATD1</fullName>
    </recommendedName>
    <alternativeName>
        <fullName evidence="3">N-acetyltransferase domain-containing protein 1</fullName>
    </alternativeName>
</protein>
<evidence type="ECO:0000313" key="6">
    <source>
        <dbReference type="Proteomes" id="UP001329430"/>
    </source>
</evidence>
<accession>A0AAN7ZNV5</accession>
<dbReference type="Proteomes" id="UP001329430">
    <property type="component" value="Chromosome 1"/>
</dbReference>
<dbReference type="PROSITE" id="PS51729">
    <property type="entry name" value="GNAT_YJDJ"/>
    <property type="match status" value="1"/>
</dbReference>
<evidence type="ECO:0000256" key="3">
    <source>
        <dbReference type="ARBA" id="ARBA00031876"/>
    </source>
</evidence>
<dbReference type="SUPFAM" id="SSF55729">
    <property type="entry name" value="Acyl-CoA N-acyltransferases (Nat)"/>
    <property type="match status" value="1"/>
</dbReference>
<dbReference type="EMBL" id="JAVRBK010000001">
    <property type="protein sequence ID" value="KAK5649372.1"/>
    <property type="molecule type" value="Genomic_DNA"/>
</dbReference>
<name>A0AAN7ZNV5_9COLE</name>
<evidence type="ECO:0000259" key="4">
    <source>
        <dbReference type="PROSITE" id="PS51729"/>
    </source>
</evidence>
<dbReference type="PANTHER" id="PTHR31435">
    <property type="entry name" value="PROTEIN NATD1"/>
    <property type="match status" value="1"/>
</dbReference>